<dbReference type="eggNOG" id="COG2207">
    <property type="taxonomic scope" value="Bacteria"/>
</dbReference>
<keyword evidence="3" id="KW-0804">Transcription</keyword>
<dbReference type="RefSeq" id="WP_014219559.1">
    <property type="nucleotide sequence ID" value="NC_016609.1"/>
</dbReference>
<keyword evidence="1" id="KW-0805">Transcription regulation</keyword>
<evidence type="ECO:0000256" key="3">
    <source>
        <dbReference type="ARBA" id="ARBA00023163"/>
    </source>
</evidence>
<dbReference type="GO" id="GO:0003700">
    <property type="term" value="F:DNA-binding transcription factor activity"/>
    <property type="evidence" value="ECO:0007669"/>
    <property type="project" value="InterPro"/>
</dbReference>
<dbReference type="PANTHER" id="PTHR43280:SF2">
    <property type="entry name" value="HTH-TYPE TRANSCRIPTIONAL REGULATOR EXSA"/>
    <property type="match status" value="1"/>
</dbReference>
<dbReference type="PANTHER" id="PTHR43280">
    <property type="entry name" value="ARAC-FAMILY TRANSCRIPTIONAL REGULATOR"/>
    <property type="match status" value="1"/>
</dbReference>
<accession>G8TI42</accession>
<dbReference type="HOGENOM" id="CLU_073078_1_0_10"/>
<dbReference type="OrthoDB" id="323290at2"/>
<dbReference type="Gene3D" id="1.10.10.60">
    <property type="entry name" value="Homeodomain-like"/>
    <property type="match status" value="2"/>
</dbReference>
<dbReference type="AlphaFoldDB" id="G8TI42"/>
<evidence type="ECO:0000313" key="5">
    <source>
        <dbReference type="EMBL" id="AEV99645.1"/>
    </source>
</evidence>
<name>G8TI42_NIAKG</name>
<dbReference type="PROSITE" id="PS01124">
    <property type="entry name" value="HTH_ARAC_FAMILY_2"/>
    <property type="match status" value="1"/>
</dbReference>
<dbReference type="SUPFAM" id="SSF46689">
    <property type="entry name" value="Homeodomain-like"/>
    <property type="match status" value="2"/>
</dbReference>
<sequence length="279" mass="32176">MKHRQSPFTSTFYMWKGMAAFFYSSHFTSLHSHNTIQLILDTQKDFRFKTKNSSWATCKSLIIKENILHQLDTNGSVQLIIYLDVDTKIAQSIKSKYLVNNEVHSLDLNVFHFVNSKELQQALLMPEPSILECVINKVLACLSFEIENVRTDQRILLAEQAISTTHPEDITSKSVADKVCLSESRLRSLFKQVTGVSLYRYMLWNKIWFATNQIMAGYSIYEAAIDAGFTDGSHFHKMMVKMFGISPSKFLKDNMPDNLVMCDKSPLHFETYVYSHDKK</sequence>
<organism evidence="5 6">
    <name type="scientific">Niastella koreensis (strain DSM 17620 / KACC 11465 / NBRC 106392 / GR20-10)</name>
    <dbReference type="NCBI Taxonomy" id="700598"/>
    <lineage>
        <taxon>Bacteria</taxon>
        <taxon>Pseudomonadati</taxon>
        <taxon>Bacteroidota</taxon>
        <taxon>Chitinophagia</taxon>
        <taxon>Chitinophagales</taxon>
        <taxon>Chitinophagaceae</taxon>
        <taxon>Niastella</taxon>
    </lineage>
</organism>
<reference evidence="5 6" key="1">
    <citation type="submission" date="2011-12" db="EMBL/GenBank/DDBJ databases">
        <title>The complete genome of Niastella koreensis GR20-10.</title>
        <authorList>
            <consortium name="US DOE Joint Genome Institute (JGI-PGF)"/>
            <person name="Lucas S."/>
            <person name="Han J."/>
            <person name="Lapidus A."/>
            <person name="Bruce D."/>
            <person name="Goodwin L."/>
            <person name="Pitluck S."/>
            <person name="Peters L."/>
            <person name="Kyrpides N."/>
            <person name="Mavromatis K."/>
            <person name="Ivanova N."/>
            <person name="Mikhailova N."/>
            <person name="Davenport K."/>
            <person name="Saunders E."/>
            <person name="Detter J.C."/>
            <person name="Tapia R."/>
            <person name="Han C."/>
            <person name="Land M."/>
            <person name="Hauser L."/>
            <person name="Markowitz V."/>
            <person name="Cheng J.-F."/>
            <person name="Hugenholtz P."/>
            <person name="Woyke T."/>
            <person name="Wu D."/>
            <person name="Tindall B."/>
            <person name="Pomrenke H."/>
            <person name="Brambilla E."/>
            <person name="Klenk H.-P."/>
            <person name="Eisen J.A."/>
        </authorList>
    </citation>
    <scope>NUCLEOTIDE SEQUENCE [LARGE SCALE GENOMIC DNA]</scope>
    <source>
        <strain evidence="6">DSM 17620 / KACC 11465 / NBRC 106392 / GR20-10</strain>
    </source>
</reference>
<dbReference type="SMART" id="SM00342">
    <property type="entry name" value="HTH_ARAC"/>
    <property type="match status" value="1"/>
</dbReference>
<dbReference type="KEGG" id="nko:Niako_3330"/>
<dbReference type="GO" id="GO:0043565">
    <property type="term" value="F:sequence-specific DNA binding"/>
    <property type="evidence" value="ECO:0007669"/>
    <property type="project" value="InterPro"/>
</dbReference>
<gene>
    <name evidence="5" type="ordered locus">Niako_3330</name>
</gene>
<dbReference type="InterPro" id="IPR009057">
    <property type="entry name" value="Homeodomain-like_sf"/>
</dbReference>
<evidence type="ECO:0000256" key="2">
    <source>
        <dbReference type="ARBA" id="ARBA00023125"/>
    </source>
</evidence>
<evidence type="ECO:0000313" key="6">
    <source>
        <dbReference type="Proteomes" id="UP000005438"/>
    </source>
</evidence>
<feature type="domain" description="HTH araC/xylS-type" evidence="4">
    <location>
        <begin position="152"/>
        <end position="253"/>
    </location>
</feature>
<evidence type="ECO:0000259" key="4">
    <source>
        <dbReference type="PROSITE" id="PS01124"/>
    </source>
</evidence>
<dbReference type="STRING" id="700598.Niako_3330"/>
<dbReference type="InterPro" id="IPR018060">
    <property type="entry name" value="HTH_AraC"/>
</dbReference>
<protein>
    <submittedName>
        <fullName evidence="5">Helix-turn-helix, AraC domain protein</fullName>
    </submittedName>
</protein>
<dbReference type="Pfam" id="PF12833">
    <property type="entry name" value="HTH_18"/>
    <property type="match status" value="1"/>
</dbReference>
<proteinExistence type="predicted"/>
<evidence type="ECO:0000256" key="1">
    <source>
        <dbReference type="ARBA" id="ARBA00023015"/>
    </source>
</evidence>
<keyword evidence="2" id="KW-0238">DNA-binding</keyword>
<dbReference type="EMBL" id="CP003178">
    <property type="protein sequence ID" value="AEV99645.1"/>
    <property type="molecule type" value="Genomic_DNA"/>
</dbReference>
<dbReference type="Proteomes" id="UP000005438">
    <property type="component" value="Chromosome"/>
</dbReference>